<dbReference type="InterPro" id="IPR048020">
    <property type="entry name" value="Transpos_IS3"/>
</dbReference>
<dbReference type="InterPro" id="IPR050900">
    <property type="entry name" value="Transposase_IS3/IS150/IS904"/>
</dbReference>
<dbReference type="AlphaFoldDB" id="A0A411YHD7"/>
<dbReference type="GO" id="GO:0015074">
    <property type="term" value="P:DNA integration"/>
    <property type="evidence" value="ECO:0007669"/>
    <property type="project" value="InterPro"/>
</dbReference>
<evidence type="ECO:0000256" key="1">
    <source>
        <dbReference type="ARBA" id="ARBA00002286"/>
    </source>
</evidence>
<evidence type="ECO:0000259" key="2">
    <source>
        <dbReference type="PROSITE" id="PS50994"/>
    </source>
</evidence>
<dbReference type="NCBIfam" id="NF033516">
    <property type="entry name" value="transpos_IS3"/>
    <property type="match status" value="1"/>
</dbReference>
<dbReference type="Proteomes" id="UP000291469">
    <property type="component" value="Chromosome"/>
</dbReference>
<accession>A0A411YHD7</accession>
<dbReference type="InterPro" id="IPR025948">
    <property type="entry name" value="HTH-like_dom"/>
</dbReference>
<dbReference type="PANTHER" id="PTHR46889:SF4">
    <property type="entry name" value="TRANSPOSASE INSO FOR INSERTION SEQUENCE ELEMENT IS911B-RELATED"/>
    <property type="match status" value="1"/>
</dbReference>
<dbReference type="PANTHER" id="PTHR46889">
    <property type="entry name" value="TRANSPOSASE INSF FOR INSERTION SEQUENCE IS3B-RELATED"/>
    <property type="match status" value="1"/>
</dbReference>
<name>A0A411YHD7_9ACTN</name>
<sequence>MGQGIDVVTRYRCVDAQKAAGFAATAACEAVEVSTTAYYQWVAGETHEPGDKERADAALLAEIRDIHAHMDETYGSPRMKFELTRRGWQANEKRVARLMREHGLVGYRPVKRASTTQRDTGEPPMPDLVGRHFDPAWPGHVWCGDLTYVPTGEGWLYVATVIDLASRRLIGWSMSDTPDAQLMIAALDHAVAERGVARMNGVIFHHDRGTQYMSAAFAQACWRLGVTQSASRTGSCLDNAVAESFFATLKVELVNRCRYQTRREARTSIFRWIARYNDRRLHSTLNYLPPTEWEQAHSCRAPVRMST</sequence>
<dbReference type="EMBL" id="CP036402">
    <property type="protein sequence ID" value="QBI20531.1"/>
    <property type="molecule type" value="Genomic_DNA"/>
</dbReference>
<organism evidence="3 4">
    <name type="scientific">Egibacter rhizosphaerae</name>
    <dbReference type="NCBI Taxonomy" id="1670831"/>
    <lineage>
        <taxon>Bacteria</taxon>
        <taxon>Bacillati</taxon>
        <taxon>Actinomycetota</taxon>
        <taxon>Nitriliruptoria</taxon>
        <taxon>Egibacterales</taxon>
        <taxon>Egibacteraceae</taxon>
        <taxon>Egibacter</taxon>
    </lineage>
</organism>
<dbReference type="OrthoDB" id="3215922at2"/>
<reference evidence="3 4" key="1">
    <citation type="submission" date="2019-01" db="EMBL/GenBank/DDBJ databases">
        <title>Egibacter rhizosphaerae EGI 80759T.</title>
        <authorList>
            <person name="Chen D.-D."/>
            <person name="Tian Y."/>
            <person name="Jiao J.-Y."/>
            <person name="Zhang X.-T."/>
            <person name="Zhang Y.-G."/>
            <person name="Zhang Y."/>
            <person name="Xiao M."/>
            <person name="Shu W.-S."/>
            <person name="Li W.-J."/>
        </authorList>
    </citation>
    <scope>NUCLEOTIDE SEQUENCE [LARGE SCALE GENOMIC DNA]</scope>
    <source>
        <strain evidence="3 4">EGI 80759</strain>
    </source>
</reference>
<dbReference type="Gene3D" id="3.30.420.10">
    <property type="entry name" value="Ribonuclease H-like superfamily/Ribonuclease H"/>
    <property type="match status" value="1"/>
</dbReference>
<dbReference type="InterPro" id="IPR012337">
    <property type="entry name" value="RNaseH-like_sf"/>
</dbReference>
<gene>
    <name evidence="3" type="ORF">ER308_13795</name>
</gene>
<protein>
    <submittedName>
        <fullName evidence="3">IS3 family transposase</fullName>
    </submittedName>
</protein>
<keyword evidence="4" id="KW-1185">Reference proteome</keyword>
<comment type="function">
    <text evidence="1">Involved in the transposition of the insertion sequence.</text>
</comment>
<dbReference type="KEGG" id="erz:ER308_13795"/>
<dbReference type="Pfam" id="PF00665">
    <property type="entry name" value="rve"/>
    <property type="match status" value="1"/>
</dbReference>
<dbReference type="Pfam" id="PF13333">
    <property type="entry name" value="rve_2"/>
    <property type="match status" value="1"/>
</dbReference>
<evidence type="ECO:0000313" key="4">
    <source>
        <dbReference type="Proteomes" id="UP000291469"/>
    </source>
</evidence>
<feature type="domain" description="Integrase catalytic" evidence="2">
    <location>
        <begin position="134"/>
        <end position="297"/>
    </location>
</feature>
<evidence type="ECO:0000313" key="3">
    <source>
        <dbReference type="EMBL" id="QBI20531.1"/>
    </source>
</evidence>
<proteinExistence type="predicted"/>
<dbReference type="InterPro" id="IPR036397">
    <property type="entry name" value="RNaseH_sf"/>
</dbReference>
<dbReference type="GO" id="GO:0003676">
    <property type="term" value="F:nucleic acid binding"/>
    <property type="evidence" value="ECO:0007669"/>
    <property type="project" value="InterPro"/>
</dbReference>
<dbReference type="Pfam" id="PF13276">
    <property type="entry name" value="HTH_21"/>
    <property type="match status" value="1"/>
</dbReference>
<dbReference type="InterPro" id="IPR001584">
    <property type="entry name" value="Integrase_cat-core"/>
</dbReference>
<dbReference type="SUPFAM" id="SSF53098">
    <property type="entry name" value="Ribonuclease H-like"/>
    <property type="match status" value="1"/>
</dbReference>
<dbReference type="PROSITE" id="PS50994">
    <property type="entry name" value="INTEGRASE"/>
    <property type="match status" value="1"/>
</dbReference>